<reference evidence="4 5" key="1">
    <citation type="submission" date="2016-10" db="EMBL/GenBank/DDBJ databases">
        <authorList>
            <person name="de Groot N.N."/>
        </authorList>
    </citation>
    <scope>NUCLEOTIDE SEQUENCE [LARGE SCALE GENOMIC DNA]</scope>
    <source>
        <strain evidence="4 5">CPCC 202808</strain>
    </source>
</reference>
<dbReference type="PANTHER" id="PTHR24321">
    <property type="entry name" value="DEHYDROGENASES, SHORT CHAIN"/>
    <property type="match status" value="1"/>
</dbReference>
<comment type="similarity">
    <text evidence="1">Belongs to the short-chain dehydrogenases/reductases (SDR) family.</text>
</comment>
<dbReference type="Proteomes" id="UP000199052">
    <property type="component" value="Unassembled WGS sequence"/>
</dbReference>
<keyword evidence="6" id="KW-1185">Reference proteome</keyword>
<gene>
    <name evidence="3" type="ORF">FHR37_005078</name>
    <name evidence="4" type="ORF">SAMN05421678_112162</name>
</gene>
<dbReference type="OrthoDB" id="5290708at2"/>
<dbReference type="PROSITE" id="PS00061">
    <property type="entry name" value="ADH_SHORT"/>
    <property type="match status" value="1"/>
</dbReference>
<sequence length="267" mass="26952">MTERTLDRQVAIVTGASRGIGAVTARVLAQEGATVVCAARDEAALSEVTEEIAANGGDALAVPTDVGDPESVARLVARTVEAYGRLDVAVNNAMGGGHPPTRLADVAVEDYDSALRVGLRGVFLSMKYEIPAMLGSGGGAIVNMTSTAGVHPIGGLAGYVSAKSGVIGLTRSAALDYAEAGVRVNALAPGPTATRRLRTPTPDVARRITDSVPMRRVGTAEEVAAAVVWLCSPAAAFVTGTVLPVDGGMLAGAAPFSRPGPARVPGA</sequence>
<dbReference type="GO" id="GO:0016491">
    <property type="term" value="F:oxidoreductase activity"/>
    <property type="evidence" value="ECO:0007669"/>
    <property type="project" value="UniProtKB-KW"/>
</dbReference>
<dbReference type="NCBIfam" id="NF005559">
    <property type="entry name" value="PRK07231.1"/>
    <property type="match status" value="1"/>
</dbReference>
<dbReference type="EMBL" id="JACBZA010000001">
    <property type="protein sequence ID" value="NYH86227.1"/>
    <property type="molecule type" value="Genomic_DNA"/>
</dbReference>
<dbReference type="STRING" id="504797.SAMN05421678_112162"/>
<dbReference type="AlphaFoldDB" id="A0A1I2XF98"/>
<protein>
    <submittedName>
        <fullName evidence="3">NAD(P)-dependent dehydrogenase (Short-subunit alcohol dehydrogenase family)</fullName>
    </submittedName>
    <submittedName>
        <fullName evidence="4">NAD(P)-dependent dehydrogenase, short-chain alcohol dehydrogenase family</fullName>
    </submittedName>
</protein>
<dbReference type="InterPro" id="IPR020904">
    <property type="entry name" value="Sc_DH/Rdtase_CS"/>
</dbReference>
<accession>A0A1I2XF98</accession>
<dbReference type="InterPro" id="IPR036291">
    <property type="entry name" value="NAD(P)-bd_dom_sf"/>
</dbReference>
<evidence type="ECO:0000313" key="3">
    <source>
        <dbReference type="EMBL" id="NYH86227.1"/>
    </source>
</evidence>
<dbReference type="PANTHER" id="PTHR24321:SF8">
    <property type="entry name" value="ESTRADIOL 17-BETA-DEHYDROGENASE 8-RELATED"/>
    <property type="match status" value="1"/>
</dbReference>
<evidence type="ECO:0000256" key="2">
    <source>
        <dbReference type="ARBA" id="ARBA00023002"/>
    </source>
</evidence>
<dbReference type="Proteomes" id="UP000533017">
    <property type="component" value="Unassembled WGS sequence"/>
</dbReference>
<dbReference type="CDD" id="cd05233">
    <property type="entry name" value="SDR_c"/>
    <property type="match status" value="1"/>
</dbReference>
<dbReference type="FunFam" id="3.40.50.720:FF:000084">
    <property type="entry name" value="Short-chain dehydrogenase reductase"/>
    <property type="match status" value="1"/>
</dbReference>
<dbReference type="Pfam" id="PF13561">
    <property type="entry name" value="adh_short_C2"/>
    <property type="match status" value="1"/>
</dbReference>
<organism evidence="4 5">
    <name type="scientific">Actinopolymorpha cephalotaxi</name>
    <dbReference type="NCBI Taxonomy" id="504797"/>
    <lineage>
        <taxon>Bacteria</taxon>
        <taxon>Bacillati</taxon>
        <taxon>Actinomycetota</taxon>
        <taxon>Actinomycetes</taxon>
        <taxon>Propionibacteriales</taxon>
        <taxon>Actinopolymorphaceae</taxon>
        <taxon>Actinopolymorpha</taxon>
    </lineage>
</organism>
<dbReference type="Gene3D" id="3.40.50.720">
    <property type="entry name" value="NAD(P)-binding Rossmann-like Domain"/>
    <property type="match status" value="1"/>
</dbReference>
<evidence type="ECO:0000313" key="6">
    <source>
        <dbReference type="Proteomes" id="UP000533017"/>
    </source>
</evidence>
<dbReference type="InterPro" id="IPR002347">
    <property type="entry name" value="SDR_fam"/>
</dbReference>
<dbReference type="RefSeq" id="WP_092885788.1">
    <property type="nucleotide sequence ID" value="NZ_FOOI01000012.1"/>
</dbReference>
<evidence type="ECO:0000256" key="1">
    <source>
        <dbReference type="ARBA" id="ARBA00006484"/>
    </source>
</evidence>
<dbReference type="EMBL" id="FOOI01000012">
    <property type="protein sequence ID" value="SFH12105.1"/>
    <property type="molecule type" value="Genomic_DNA"/>
</dbReference>
<proteinExistence type="inferred from homology"/>
<dbReference type="PRINTS" id="PR00080">
    <property type="entry name" value="SDRFAMILY"/>
</dbReference>
<evidence type="ECO:0000313" key="5">
    <source>
        <dbReference type="Proteomes" id="UP000199052"/>
    </source>
</evidence>
<keyword evidence="2" id="KW-0560">Oxidoreductase</keyword>
<dbReference type="PRINTS" id="PR00081">
    <property type="entry name" value="GDHRDH"/>
</dbReference>
<dbReference type="SUPFAM" id="SSF51735">
    <property type="entry name" value="NAD(P)-binding Rossmann-fold domains"/>
    <property type="match status" value="1"/>
</dbReference>
<name>A0A1I2XF98_9ACTN</name>
<reference evidence="3 6" key="2">
    <citation type="submission" date="2020-07" db="EMBL/GenBank/DDBJ databases">
        <title>Sequencing the genomes of 1000 actinobacteria strains.</title>
        <authorList>
            <person name="Klenk H.-P."/>
        </authorList>
    </citation>
    <scope>NUCLEOTIDE SEQUENCE [LARGE SCALE GENOMIC DNA]</scope>
    <source>
        <strain evidence="3 6">DSM 45117</strain>
    </source>
</reference>
<evidence type="ECO:0000313" key="4">
    <source>
        <dbReference type="EMBL" id="SFH12105.1"/>
    </source>
</evidence>